<gene>
    <name evidence="1" type="ORF">D9V37_08460</name>
</gene>
<dbReference type="InterPro" id="IPR043777">
    <property type="entry name" value="DUF5719"/>
</dbReference>
<dbReference type="OrthoDB" id="3729011at2"/>
<dbReference type="AlphaFoldDB" id="A0A3L8P560"/>
<dbReference type="RefSeq" id="WP_121805667.1">
    <property type="nucleotide sequence ID" value="NZ_RDBE01000006.1"/>
</dbReference>
<organism evidence="1 2">
    <name type="scientific">Nocardioides mangrovicus</name>
    <dbReference type="NCBI Taxonomy" id="2478913"/>
    <lineage>
        <taxon>Bacteria</taxon>
        <taxon>Bacillati</taxon>
        <taxon>Actinomycetota</taxon>
        <taxon>Actinomycetes</taxon>
        <taxon>Propionibacteriales</taxon>
        <taxon>Nocardioidaceae</taxon>
        <taxon>Nocardioides</taxon>
    </lineage>
</organism>
<reference evidence="1 2" key="1">
    <citation type="submission" date="2018-10" db="EMBL/GenBank/DDBJ databases">
        <title>Marmoricola sp. 4Q3S-7 whole genome shotgun sequence.</title>
        <authorList>
            <person name="Li F."/>
        </authorList>
    </citation>
    <scope>NUCLEOTIDE SEQUENCE [LARGE SCALE GENOMIC DNA]</scope>
    <source>
        <strain evidence="1 2">4Q3S-7</strain>
    </source>
</reference>
<comment type="caution">
    <text evidence="1">The sequence shown here is derived from an EMBL/GenBank/DDBJ whole genome shotgun (WGS) entry which is preliminary data.</text>
</comment>
<name>A0A3L8P560_9ACTN</name>
<evidence type="ECO:0000313" key="2">
    <source>
        <dbReference type="Proteomes" id="UP000281708"/>
    </source>
</evidence>
<dbReference type="EMBL" id="RDBE01000006">
    <property type="protein sequence ID" value="RLV49903.1"/>
    <property type="molecule type" value="Genomic_DNA"/>
</dbReference>
<protein>
    <submittedName>
        <fullName evidence="1">Uncharacterized protein</fullName>
    </submittedName>
</protein>
<sequence length="464" mass="46870">MRLRPLAWLVAAVVVTALATLFAGQARPTSTPHLRGQSIVTPQVRQLVCPSSADADTLSHVGLLPGTPSGGSVVAGERPLAVQAGQVAEIGTPGRSPLSVVARNQSTRGIFGSREQTGGTYAHGVSRCSSPRASWWFSGAGASPAHYSTVELVNPRPGAAVVDVSVWGPDGVVQGAGLRGITVRPGGTKEVALADAAPAEGNLVVHVQASRGLVVADLADHTLDVLDPKAQPTTEWIPDLLAPARHLVLSGLPPPDAQDAPTDAASLPSALRPGGSLVLFNPGSSAVVARVRLSGEDGTSDPTGAGPTSVPAGAAVTVPLGDQVKNAGTALIVDAGGPITAGYLVPGKTDLFHAVPGVHWEGPAAAALPSAGRRTLVVTADRRAGRVAISELAADGSRLSRRYLSVPARSTLATPISARAVSVVVSSRGQVVGSVQIADGTAYAALPLSPVLAALRVPEVRPMS</sequence>
<dbReference type="Pfam" id="PF18986">
    <property type="entry name" value="DUF5719"/>
    <property type="match status" value="1"/>
</dbReference>
<dbReference type="Proteomes" id="UP000281708">
    <property type="component" value="Unassembled WGS sequence"/>
</dbReference>
<keyword evidence="2" id="KW-1185">Reference proteome</keyword>
<proteinExistence type="predicted"/>
<evidence type="ECO:0000313" key="1">
    <source>
        <dbReference type="EMBL" id="RLV49903.1"/>
    </source>
</evidence>
<accession>A0A3L8P560</accession>